<gene>
    <name evidence="2" type="ORF">CH330_00260</name>
</gene>
<comment type="caution">
    <text evidence="2">The sequence shown here is derived from an EMBL/GenBank/DDBJ whole genome shotgun (WGS) entry which is preliminary data.</text>
</comment>
<feature type="domain" description="FlgD/Vpr Ig-like" evidence="1">
    <location>
        <begin position="168"/>
        <end position="218"/>
    </location>
</feature>
<proteinExistence type="predicted"/>
<evidence type="ECO:0000313" key="3">
    <source>
        <dbReference type="Proteomes" id="UP000215559"/>
    </source>
</evidence>
<evidence type="ECO:0000313" key="2">
    <source>
        <dbReference type="EMBL" id="OYD17409.1"/>
    </source>
</evidence>
<dbReference type="AlphaFoldDB" id="A0A235BZ25"/>
<dbReference type="NCBIfam" id="TIGR04183">
    <property type="entry name" value="Por_Secre_tail"/>
    <property type="match status" value="1"/>
</dbReference>
<dbReference type="PROSITE" id="PS51257">
    <property type="entry name" value="PROKAR_LIPOPROTEIN"/>
    <property type="match status" value="1"/>
</dbReference>
<dbReference type="EMBL" id="NOZP01000005">
    <property type="protein sequence ID" value="OYD17409.1"/>
    <property type="molecule type" value="Genomic_DNA"/>
</dbReference>
<protein>
    <recommendedName>
        <fullName evidence="1">FlgD/Vpr Ig-like domain-containing protein</fullName>
    </recommendedName>
</protein>
<dbReference type="InterPro" id="IPR026444">
    <property type="entry name" value="Secre_tail"/>
</dbReference>
<name>A0A235BZ25_UNCW3</name>
<sequence length="235" mass="26200">MEIKESIVRKKVIFGTLLIVLLACTPASGMVTFGGILRTNDFGISVDSVEWVLFSSPFPIKEITEGWGGDPGTVDTFLFQPLEEWPSRVTLFYSLMTGGGGQYGITPINPDTWYDLQFGQVYDVPQMLFSESLVGLQSQEKIELTAPFAAAPNPFISRTIINYNLSGNREVRIELFDESGRPVRTLVQKSLPGGRYSFVWDGEDNKGCPVGPGVYFARLSINNNRKFLKLIRIRS</sequence>
<accession>A0A235BZ25</accession>
<dbReference type="Gene3D" id="2.60.40.4070">
    <property type="match status" value="1"/>
</dbReference>
<dbReference type="Proteomes" id="UP000215559">
    <property type="component" value="Unassembled WGS sequence"/>
</dbReference>
<reference evidence="2 3" key="1">
    <citation type="submission" date="2017-07" db="EMBL/GenBank/DDBJ databases">
        <title>Recovery of genomes from metagenomes via a dereplication, aggregation, and scoring strategy.</title>
        <authorList>
            <person name="Sieber C.M."/>
            <person name="Probst A.J."/>
            <person name="Sharrar A."/>
            <person name="Thomas B.C."/>
            <person name="Hess M."/>
            <person name="Tringe S.G."/>
            <person name="Banfield J.F."/>
        </authorList>
    </citation>
    <scope>NUCLEOTIDE SEQUENCE [LARGE SCALE GENOMIC DNA]</scope>
    <source>
        <strain evidence="2">JGI_Cruoil_03_51_56</strain>
    </source>
</reference>
<dbReference type="InterPro" id="IPR025965">
    <property type="entry name" value="FlgD/Vpr_Ig-like"/>
</dbReference>
<evidence type="ECO:0000259" key="1">
    <source>
        <dbReference type="Pfam" id="PF13860"/>
    </source>
</evidence>
<organism evidence="2 3">
    <name type="scientific">candidate division WOR-3 bacterium JGI_Cruoil_03_51_56</name>
    <dbReference type="NCBI Taxonomy" id="1973747"/>
    <lineage>
        <taxon>Bacteria</taxon>
        <taxon>Bacteria division WOR-3</taxon>
    </lineage>
</organism>
<dbReference type="Pfam" id="PF13860">
    <property type="entry name" value="FlgD_ig"/>
    <property type="match status" value="1"/>
</dbReference>